<proteinExistence type="predicted"/>
<accession>A0ABR5Y249</accession>
<name>A0ABR5Y249_9PROT</name>
<comment type="caution">
    <text evidence="1">The sequence shown here is derived from an EMBL/GenBank/DDBJ whole genome shotgun (WGS) entry which is preliminary data.</text>
</comment>
<keyword evidence="2" id="KW-1185">Reference proteome</keyword>
<dbReference type="Proteomes" id="UP000076167">
    <property type="component" value="Unassembled WGS sequence"/>
</dbReference>
<organism evidence="1 2">
    <name type="scientific">Thalassospira xiamenensis</name>
    <dbReference type="NCBI Taxonomy" id="220697"/>
    <lineage>
        <taxon>Bacteria</taxon>
        <taxon>Pseudomonadati</taxon>
        <taxon>Pseudomonadota</taxon>
        <taxon>Alphaproteobacteria</taxon>
        <taxon>Rhodospirillales</taxon>
        <taxon>Thalassospiraceae</taxon>
        <taxon>Thalassospira</taxon>
    </lineage>
</organism>
<protein>
    <submittedName>
        <fullName evidence="1">Uncharacterized protein</fullName>
    </submittedName>
</protein>
<reference evidence="1 2" key="1">
    <citation type="submission" date="2015-12" db="EMBL/GenBank/DDBJ databases">
        <title>Genome sequence of Thalassospira xiamenensis MCCC 1A03005.</title>
        <authorList>
            <person name="Lu L."/>
            <person name="Lai Q."/>
            <person name="Shao Z."/>
            <person name="Qian P."/>
        </authorList>
    </citation>
    <scope>NUCLEOTIDE SEQUENCE [LARGE SCALE GENOMIC DNA]</scope>
    <source>
        <strain evidence="1 2">MCCC 1A03005</strain>
    </source>
</reference>
<evidence type="ECO:0000313" key="1">
    <source>
        <dbReference type="EMBL" id="KZD03411.1"/>
    </source>
</evidence>
<sequence>MNGHVLKDFKFFCHIYLFEISQLPTDHSGKRFRTLAQDGKIPLATKQTATFAPNDFLDDPRSLQINILLIQYLIGRYVIYSKI</sequence>
<dbReference type="EMBL" id="LPXL01000026">
    <property type="protein sequence ID" value="KZD03411.1"/>
    <property type="molecule type" value="Genomic_DNA"/>
</dbReference>
<gene>
    <name evidence="1" type="ORF">AUP40_17535</name>
</gene>
<evidence type="ECO:0000313" key="2">
    <source>
        <dbReference type="Proteomes" id="UP000076167"/>
    </source>
</evidence>